<dbReference type="Proteomes" id="UP000215914">
    <property type="component" value="Unassembled WGS sequence"/>
</dbReference>
<dbReference type="Gramene" id="mRNA:HanXRQr2_Chr01g0011151">
    <property type="protein sequence ID" value="mRNA:HanXRQr2_Chr01g0011151"/>
    <property type="gene ID" value="HanXRQr2_Chr01g0011151"/>
</dbReference>
<keyword evidence="3" id="KW-1185">Reference proteome</keyword>
<proteinExistence type="predicted"/>
<protein>
    <submittedName>
        <fullName evidence="2">Uncharacterized protein</fullName>
    </submittedName>
</protein>
<dbReference type="EMBL" id="MNCJ02000316">
    <property type="protein sequence ID" value="KAF5821209.1"/>
    <property type="molecule type" value="Genomic_DNA"/>
</dbReference>
<gene>
    <name evidence="2" type="ORF">HanXRQr2_Chr01g0011151</name>
</gene>
<accession>A0A9K3P2A5</accession>
<reference evidence="2" key="2">
    <citation type="submission" date="2020-06" db="EMBL/GenBank/DDBJ databases">
        <title>Helianthus annuus Genome sequencing and assembly Release 2.</title>
        <authorList>
            <person name="Gouzy J."/>
            <person name="Langlade N."/>
            <person name="Munos S."/>
        </authorList>
    </citation>
    <scope>NUCLEOTIDE SEQUENCE</scope>
    <source>
        <tissue evidence="2">Leaves</tissue>
    </source>
</reference>
<name>A0A9K3P2A5_HELAN</name>
<comment type="caution">
    <text evidence="2">The sequence shown here is derived from an EMBL/GenBank/DDBJ whole genome shotgun (WGS) entry which is preliminary data.</text>
</comment>
<evidence type="ECO:0000313" key="3">
    <source>
        <dbReference type="Proteomes" id="UP000215914"/>
    </source>
</evidence>
<dbReference type="AlphaFoldDB" id="A0A9K3P2A5"/>
<feature type="region of interest" description="Disordered" evidence="1">
    <location>
        <begin position="1"/>
        <end position="32"/>
    </location>
</feature>
<evidence type="ECO:0000313" key="2">
    <source>
        <dbReference type="EMBL" id="KAF5821209.1"/>
    </source>
</evidence>
<sequence length="45" mass="5163">MVNLYLSDANPSSYPSVTITQNKKLQNNKNKKTPSLQYQTLLFCK</sequence>
<feature type="compositionally biased region" description="Polar residues" evidence="1">
    <location>
        <begin position="9"/>
        <end position="20"/>
    </location>
</feature>
<organism evidence="2 3">
    <name type="scientific">Helianthus annuus</name>
    <name type="common">Common sunflower</name>
    <dbReference type="NCBI Taxonomy" id="4232"/>
    <lineage>
        <taxon>Eukaryota</taxon>
        <taxon>Viridiplantae</taxon>
        <taxon>Streptophyta</taxon>
        <taxon>Embryophyta</taxon>
        <taxon>Tracheophyta</taxon>
        <taxon>Spermatophyta</taxon>
        <taxon>Magnoliopsida</taxon>
        <taxon>eudicotyledons</taxon>
        <taxon>Gunneridae</taxon>
        <taxon>Pentapetalae</taxon>
        <taxon>asterids</taxon>
        <taxon>campanulids</taxon>
        <taxon>Asterales</taxon>
        <taxon>Asteraceae</taxon>
        <taxon>Asteroideae</taxon>
        <taxon>Heliantheae alliance</taxon>
        <taxon>Heliantheae</taxon>
        <taxon>Helianthus</taxon>
    </lineage>
</organism>
<reference evidence="2" key="1">
    <citation type="journal article" date="2017" name="Nature">
        <title>The sunflower genome provides insights into oil metabolism, flowering and Asterid evolution.</title>
        <authorList>
            <person name="Badouin H."/>
            <person name="Gouzy J."/>
            <person name="Grassa C.J."/>
            <person name="Murat F."/>
            <person name="Staton S.E."/>
            <person name="Cottret L."/>
            <person name="Lelandais-Briere C."/>
            <person name="Owens G.L."/>
            <person name="Carrere S."/>
            <person name="Mayjonade B."/>
            <person name="Legrand L."/>
            <person name="Gill N."/>
            <person name="Kane N.C."/>
            <person name="Bowers J.E."/>
            <person name="Hubner S."/>
            <person name="Bellec A."/>
            <person name="Berard A."/>
            <person name="Berges H."/>
            <person name="Blanchet N."/>
            <person name="Boniface M.C."/>
            <person name="Brunel D."/>
            <person name="Catrice O."/>
            <person name="Chaidir N."/>
            <person name="Claudel C."/>
            <person name="Donnadieu C."/>
            <person name="Faraut T."/>
            <person name="Fievet G."/>
            <person name="Helmstetter N."/>
            <person name="King M."/>
            <person name="Knapp S.J."/>
            <person name="Lai Z."/>
            <person name="Le Paslier M.C."/>
            <person name="Lippi Y."/>
            <person name="Lorenzon L."/>
            <person name="Mandel J.R."/>
            <person name="Marage G."/>
            <person name="Marchand G."/>
            <person name="Marquand E."/>
            <person name="Bret-Mestries E."/>
            <person name="Morien E."/>
            <person name="Nambeesan S."/>
            <person name="Nguyen T."/>
            <person name="Pegot-Espagnet P."/>
            <person name="Pouilly N."/>
            <person name="Raftis F."/>
            <person name="Sallet E."/>
            <person name="Schiex T."/>
            <person name="Thomas J."/>
            <person name="Vandecasteele C."/>
            <person name="Vares D."/>
            <person name="Vear F."/>
            <person name="Vautrin S."/>
            <person name="Crespi M."/>
            <person name="Mangin B."/>
            <person name="Burke J.M."/>
            <person name="Salse J."/>
            <person name="Munos S."/>
            <person name="Vincourt P."/>
            <person name="Rieseberg L.H."/>
            <person name="Langlade N.B."/>
        </authorList>
    </citation>
    <scope>NUCLEOTIDE SEQUENCE</scope>
    <source>
        <tissue evidence="2">Leaves</tissue>
    </source>
</reference>
<evidence type="ECO:0000256" key="1">
    <source>
        <dbReference type="SAM" id="MobiDB-lite"/>
    </source>
</evidence>